<evidence type="ECO:0000313" key="1">
    <source>
        <dbReference type="EMBL" id="MPM46623.1"/>
    </source>
</evidence>
<reference evidence="1" key="1">
    <citation type="submission" date="2019-08" db="EMBL/GenBank/DDBJ databases">
        <authorList>
            <person name="Kucharzyk K."/>
            <person name="Murdoch R.W."/>
            <person name="Higgins S."/>
            <person name="Loffler F."/>
        </authorList>
    </citation>
    <scope>NUCLEOTIDE SEQUENCE</scope>
</reference>
<protein>
    <submittedName>
        <fullName evidence="1">Uncharacterized protein</fullName>
    </submittedName>
</protein>
<sequence>MPKGPHVVTSTPPDVVTRWSVPLTQAQLDQLRDMAREGRRTLSAQMGMLLTEALEKRTTKKQPKR</sequence>
<dbReference type="EMBL" id="VSSQ01011351">
    <property type="protein sequence ID" value="MPM46623.1"/>
    <property type="molecule type" value="Genomic_DNA"/>
</dbReference>
<comment type="caution">
    <text evidence="1">The sequence shown here is derived from an EMBL/GenBank/DDBJ whole genome shotgun (WGS) entry which is preliminary data.</text>
</comment>
<proteinExistence type="predicted"/>
<gene>
    <name evidence="1" type="ORF">SDC9_93328</name>
</gene>
<organism evidence="1">
    <name type="scientific">bioreactor metagenome</name>
    <dbReference type="NCBI Taxonomy" id="1076179"/>
    <lineage>
        <taxon>unclassified sequences</taxon>
        <taxon>metagenomes</taxon>
        <taxon>ecological metagenomes</taxon>
    </lineage>
</organism>
<accession>A0A645A6Y1</accession>
<name>A0A645A6Y1_9ZZZZ</name>
<dbReference type="AlphaFoldDB" id="A0A645A6Y1"/>